<accession>A0A9C6E460</accession>
<dbReference type="AlphaFoldDB" id="A0A9C6E460"/>
<feature type="compositionally biased region" description="Low complexity" evidence="1">
    <location>
        <begin position="1"/>
        <end position="35"/>
    </location>
</feature>
<evidence type="ECO:0000256" key="1">
    <source>
        <dbReference type="SAM" id="MobiDB-lite"/>
    </source>
</evidence>
<organism evidence="2 3">
    <name type="scientific">Glossina fuscipes</name>
    <dbReference type="NCBI Taxonomy" id="7396"/>
    <lineage>
        <taxon>Eukaryota</taxon>
        <taxon>Metazoa</taxon>
        <taxon>Ecdysozoa</taxon>
        <taxon>Arthropoda</taxon>
        <taxon>Hexapoda</taxon>
        <taxon>Insecta</taxon>
        <taxon>Pterygota</taxon>
        <taxon>Neoptera</taxon>
        <taxon>Endopterygota</taxon>
        <taxon>Diptera</taxon>
        <taxon>Brachycera</taxon>
        <taxon>Muscomorpha</taxon>
        <taxon>Hippoboscoidea</taxon>
        <taxon>Glossinidae</taxon>
        <taxon>Glossina</taxon>
    </lineage>
</organism>
<proteinExistence type="predicted"/>
<dbReference type="Proteomes" id="UP000092443">
    <property type="component" value="Unplaced"/>
</dbReference>
<dbReference type="KEGG" id="gfs:119644841"/>
<keyword evidence="2" id="KW-1185">Reference proteome</keyword>
<dbReference type="GeneID" id="119644841"/>
<dbReference type="RefSeq" id="XP_037900529.1">
    <property type="nucleotide sequence ID" value="XM_038044601.1"/>
</dbReference>
<feature type="region of interest" description="Disordered" evidence="1">
    <location>
        <begin position="1"/>
        <end position="39"/>
    </location>
</feature>
<gene>
    <name evidence="3" type="primary">LOC119644841</name>
</gene>
<reference evidence="3" key="1">
    <citation type="submission" date="2025-08" db="UniProtKB">
        <authorList>
            <consortium name="RefSeq"/>
        </authorList>
    </citation>
    <scope>IDENTIFICATION</scope>
    <source>
        <tissue evidence="3">Whole body pupa</tissue>
    </source>
</reference>
<protein>
    <submittedName>
        <fullName evidence="3">Homeobox protein 5-like</fullName>
    </submittedName>
</protein>
<evidence type="ECO:0000313" key="2">
    <source>
        <dbReference type="Proteomes" id="UP000092443"/>
    </source>
</evidence>
<sequence>MSSTLTTLNEFSNTNNSSSSVSNNNINNTAGGASTSASNDNSARLANVAMEETSDGGGVVGATTTTTTIIKQSPTSPVPLDATNLVKQSQQQQHQHRTQLQTNESLYGNHSTVANNISNNIDVTMNPQQQQQQQQQQHQTVNLKLNTHSSGHILNTARPPPPSYHTATTAGKIYHPNTNTCHISQEVNTLTAGTVNEGLPAPRLSAYEQFLKLSAQEYTVAADNAALNLSSAAAAAAAMAAAAAVNVTGEASNSAMVGGSNVISHSNIIGGNTVLINNGDRDLSSNIAGNVCERN</sequence>
<name>A0A9C6E460_9MUSC</name>
<evidence type="ECO:0000313" key="3">
    <source>
        <dbReference type="RefSeq" id="XP_037900529.1"/>
    </source>
</evidence>